<comment type="caution">
    <text evidence="2">The sequence shown here is derived from an EMBL/GenBank/DDBJ whole genome shotgun (WGS) entry which is preliminary data.</text>
</comment>
<organism evidence="2 3">
    <name type="scientific">Luteipulveratus flavus</name>
    <dbReference type="NCBI Taxonomy" id="3031728"/>
    <lineage>
        <taxon>Bacteria</taxon>
        <taxon>Bacillati</taxon>
        <taxon>Actinomycetota</taxon>
        <taxon>Actinomycetes</taxon>
        <taxon>Micrococcales</taxon>
        <taxon>Dermacoccaceae</taxon>
        <taxon>Luteipulveratus</taxon>
    </lineage>
</organism>
<dbReference type="EMBL" id="JAROAV010000010">
    <property type="protein sequence ID" value="MDF8263256.1"/>
    <property type="molecule type" value="Genomic_DNA"/>
</dbReference>
<sequence length="404" mass="43217">MSRPVPGSPDDLLTQTRAIRRQATYLRTHSRAVSTTVAGHVSTWQGTASIGYATRAGQHRRTATAGAAALDGVSAGAERFARDLVRLQREASTHLSSRDRLAAELLPMLAERRHPQLLTPSELSSLTADITHHRRLIQREDAAVERLVGEYKRIKARLYGEIVRLLPSDVRPGFVRSIDYREVMHDAKAVGTGYNGIAYLRSLPPVARSATVGELIRTATTSAARLHALQGGVLVTATRTPGTRRVLATAFGRQVARRAGPIGVALTITDAAHDVRDGGGYDGARGTATRAAGGVAMVGGALVLVPATAPVGGAILVGYSAWTLGNLAYDHRHAIGRTVSGWFGRDRTPPTRPPERRASTSAPRCDPRPARDNLTRFVRGQQGPGRPVPVATHPLVHVQRAGAR</sequence>
<dbReference type="InterPro" id="IPR036689">
    <property type="entry name" value="ESAT-6-like_sf"/>
</dbReference>
<gene>
    <name evidence="2" type="ORF">P4R38_03210</name>
</gene>
<proteinExistence type="predicted"/>
<dbReference type="RefSeq" id="WP_277191021.1">
    <property type="nucleotide sequence ID" value="NZ_JAROAV010000010.1"/>
</dbReference>
<name>A0ABT6C3M6_9MICO</name>
<evidence type="ECO:0000313" key="2">
    <source>
        <dbReference type="EMBL" id="MDF8263256.1"/>
    </source>
</evidence>
<evidence type="ECO:0000313" key="3">
    <source>
        <dbReference type="Proteomes" id="UP001528912"/>
    </source>
</evidence>
<feature type="compositionally biased region" description="Basic and acidic residues" evidence="1">
    <location>
        <begin position="365"/>
        <end position="374"/>
    </location>
</feature>
<accession>A0ABT6C3M6</accession>
<dbReference type="SUPFAM" id="SSF140453">
    <property type="entry name" value="EsxAB dimer-like"/>
    <property type="match status" value="1"/>
</dbReference>
<reference evidence="2 3" key="1">
    <citation type="submission" date="2023-03" db="EMBL/GenBank/DDBJ databases">
        <title>YIM 133296 draft genome.</title>
        <authorList>
            <person name="Xiong L."/>
        </authorList>
    </citation>
    <scope>NUCLEOTIDE SEQUENCE [LARGE SCALE GENOMIC DNA]</scope>
    <source>
        <strain evidence="2 3">YIM 133296</strain>
    </source>
</reference>
<feature type="compositionally biased region" description="Basic and acidic residues" evidence="1">
    <location>
        <begin position="344"/>
        <end position="358"/>
    </location>
</feature>
<dbReference type="Proteomes" id="UP001528912">
    <property type="component" value="Unassembled WGS sequence"/>
</dbReference>
<protein>
    <submittedName>
        <fullName evidence="2">Uncharacterized protein</fullName>
    </submittedName>
</protein>
<keyword evidence="3" id="KW-1185">Reference proteome</keyword>
<evidence type="ECO:0000256" key="1">
    <source>
        <dbReference type="SAM" id="MobiDB-lite"/>
    </source>
</evidence>
<dbReference type="Gene3D" id="1.10.287.1060">
    <property type="entry name" value="ESAT-6-like"/>
    <property type="match status" value="1"/>
</dbReference>
<feature type="region of interest" description="Disordered" evidence="1">
    <location>
        <begin position="341"/>
        <end position="404"/>
    </location>
</feature>